<feature type="domain" description="Protein HGH1 C-terminal" evidence="4">
    <location>
        <begin position="340"/>
        <end position="393"/>
    </location>
</feature>
<feature type="domain" description="Protein HGH1 N-terminal" evidence="3">
    <location>
        <begin position="150"/>
        <end position="334"/>
    </location>
</feature>
<dbReference type="AlphaFoldDB" id="A0A8H4BB63"/>
<sequence length="415" mass="48206">MHYFICSCPFRTFFHLRNFFCHHQTSHLKAILEANKRFILKNCSSFYSLSTLHTMEAQIKELIPFLHQPALEIRAIALHHLVPYTPNGNEYRHLLLEQKAGVCKDLKALVKEDPVTAHDALRALINLSSDPLVQHELDDLDFINYIGRLITNAKSVLADLACMLLSNMTKFEPTCVKVINSKAEPVEGLIESTRLLDQLVEVFHKGYKKEYNPEAEFHFLASVFSNVSSIRLGRVFMIEPAPADKLSPLTKIQIFTEDRNVIRRGGVDSVIKNCCFETREHERLLDPNDINVLPFILLPLCGNEEYDIEEFEQFPEEIQMLDDDKKRENDRMLREMLLESIILLGSTRYGRDYLRQKQVYRVIQRLHLQETDEDLKEHCVTIVDLLIRDEDGPEVKEIKPQEEEEDEDMVIEEIA</sequence>
<dbReference type="Gene3D" id="1.25.10.10">
    <property type="entry name" value="Leucine-rich Repeat Variant"/>
    <property type="match status" value="1"/>
</dbReference>
<dbReference type="EMBL" id="JAAECE010000007">
    <property type="protein sequence ID" value="KAF1798775.1"/>
    <property type="molecule type" value="Genomic_DNA"/>
</dbReference>
<gene>
    <name evidence="5" type="ORF">FB192DRAFT_1393224</name>
</gene>
<evidence type="ECO:0000313" key="5">
    <source>
        <dbReference type="EMBL" id="KAF1798775.1"/>
    </source>
</evidence>
<comment type="similarity">
    <text evidence="1">Belongs to the HGH1 family.</text>
</comment>
<dbReference type="PANTHER" id="PTHR13387:SF9">
    <property type="entry name" value="PROTEIN HGH1 HOMOLOG"/>
    <property type="match status" value="1"/>
</dbReference>
<evidence type="ECO:0000259" key="3">
    <source>
        <dbReference type="Pfam" id="PF04063"/>
    </source>
</evidence>
<dbReference type="InterPro" id="IPR007205">
    <property type="entry name" value="Protein_HGH1_N"/>
</dbReference>
<comment type="caution">
    <text evidence="5">The sequence shown here is derived from an EMBL/GenBank/DDBJ whole genome shotgun (WGS) entry which is preliminary data.</text>
</comment>
<dbReference type="Proteomes" id="UP000469890">
    <property type="component" value="Unassembled WGS sequence"/>
</dbReference>
<evidence type="ECO:0000256" key="2">
    <source>
        <dbReference type="ARBA" id="ARBA00014076"/>
    </source>
</evidence>
<proteinExistence type="inferred from homology"/>
<accession>A0A8H4BB63</accession>
<dbReference type="InterPro" id="IPR039717">
    <property type="entry name" value="Hgh1"/>
</dbReference>
<dbReference type="Pfam" id="PF04064">
    <property type="entry name" value="DUF384"/>
    <property type="match status" value="1"/>
</dbReference>
<evidence type="ECO:0000256" key="1">
    <source>
        <dbReference type="ARBA" id="ARBA00006712"/>
    </source>
</evidence>
<protein>
    <recommendedName>
        <fullName evidence="2">Protein HGH1 homolog</fullName>
    </recommendedName>
</protein>
<organism evidence="5 6">
    <name type="scientific">Mucor circinelloides f. lusitanicus</name>
    <name type="common">Mucor racemosus var. lusitanicus</name>
    <dbReference type="NCBI Taxonomy" id="29924"/>
    <lineage>
        <taxon>Eukaryota</taxon>
        <taxon>Fungi</taxon>
        <taxon>Fungi incertae sedis</taxon>
        <taxon>Mucoromycota</taxon>
        <taxon>Mucoromycotina</taxon>
        <taxon>Mucoromycetes</taxon>
        <taxon>Mucorales</taxon>
        <taxon>Mucorineae</taxon>
        <taxon>Mucoraceae</taxon>
        <taxon>Mucor</taxon>
    </lineage>
</organism>
<reference evidence="5 6" key="1">
    <citation type="submission" date="2019-09" db="EMBL/GenBank/DDBJ databases">
        <authorList>
            <consortium name="DOE Joint Genome Institute"/>
            <person name="Mondo S.J."/>
            <person name="Navarro-Mendoza M.I."/>
            <person name="Perez-Arques C."/>
            <person name="Panchal S."/>
            <person name="Nicolas F.E."/>
            <person name="Ganguly P."/>
            <person name="Pangilinan J."/>
            <person name="Grigoriev I."/>
            <person name="Heitman J."/>
            <person name="Sanya K."/>
            <person name="Garre V."/>
        </authorList>
    </citation>
    <scope>NUCLEOTIDE SEQUENCE [LARGE SCALE GENOMIC DNA]</scope>
    <source>
        <strain evidence="5 6">MU402</strain>
    </source>
</reference>
<dbReference type="Pfam" id="PF04063">
    <property type="entry name" value="DUF383"/>
    <property type="match status" value="1"/>
</dbReference>
<dbReference type="InterPro" id="IPR007206">
    <property type="entry name" value="Protein_HGH1_C"/>
</dbReference>
<evidence type="ECO:0000259" key="4">
    <source>
        <dbReference type="Pfam" id="PF04064"/>
    </source>
</evidence>
<name>A0A8H4BB63_MUCCL</name>
<dbReference type="InterPro" id="IPR016024">
    <property type="entry name" value="ARM-type_fold"/>
</dbReference>
<evidence type="ECO:0000313" key="6">
    <source>
        <dbReference type="Proteomes" id="UP000469890"/>
    </source>
</evidence>
<dbReference type="SUPFAM" id="SSF48371">
    <property type="entry name" value="ARM repeat"/>
    <property type="match status" value="1"/>
</dbReference>
<dbReference type="PANTHER" id="PTHR13387">
    <property type="entry name" value="PROTEIN HGH1 HOMOLOG"/>
    <property type="match status" value="1"/>
</dbReference>
<dbReference type="InterPro" id="IPR011989">
    <property type="entry name" value="ARM-like"/>
</dbReference>